<dbReference type="Proteomes" id="UP000538929">
    <property type="component" value="Unassembled WGS sequence"/>
</dbReference>
<proteinExistence type="predicted"/>
<accession>A0A7W3Y145</accession>
<dbReference type="EMBL" id="VKHT01000149">
    <property type="protein sequence ID" value="MBB0243956.1"/>
    <property type="molecule type" value="Genomic_DNA"/>
</dbReference>
<evidence type="ECO:0000256" key="1">
    <source>
        <dbReference type="SAM" id="MobiDB-lite"/>
    </source>
</evidence>
<evidence type="ECO:0000313" key="4">
    <source>
        <dbReference type="Proteomes" id="UP000538929"/>
    </source>
</evidence>
<feature type="signal peptide" evidence="2">
    <location>
        <begin position="1"/>
        <end position="22"/>
    </location>
</feature>
<keyword evidence="2" id="KW-0732">Signal</keyword>
<feature type="compositionally biased region" description="Basic and acidic residues" evidence="1">
    <location>
        <begin position="125"/>
        <end position="144"/>
    </location>
</feature>
<evidence type="ECO:0008006" key="5">
    <source>
        <dbReference type="Google" id="ProtNLM"/>
    </source>
</evidence>
<comment type="caution">
    <text evidence="3">The sequence shown here is derived from an EMBL/GenBank/DDBJ whole genome shotgun (WGS) entry which is preliminary data.</text>
</comment>
<dbReference type="RefSeq" id="WP_182605624.1">
    <property type="nucleotide sequence ID" value="NZ_VKHT01000149.1"/>
</dbReference>
<protein>
    <recommendedName>
        <fullName evidence="5">DUF732 domain-containing protein</fullName>
    </recommendedName>
</protein>
<feature type="compositionally biased region" description="Basic and acidic residues" evidence="1">
    <location>
        <begin position="194"/>
        <end position="205"/>
    </location>
</feature>
<feature type="compositionally biased region" description="Basic and acidic residues" evidence="1">
    <location>
        <begin position="79"/>
        <end position="97"/>
    </location>
</feature>
<dbReference type="PROSITE" id="PS51257">
    <property type="entry name" value="PROKAR_LIPOPROTEIN"/>
    <property type="match status" value="1"/>
</dbReference>
<keyword evidence="4" id="KW-1185">Reference proteome</keyword>
<reference evidence="4" key="1">
    <citation type="submission" date="2019-10" db="EMBL/GenBank/DDBJ databases">
        <title>Streptomyces sp. nov., a novel actinobacterium isolated from alkaline environment.</title>
        <authorList>
            <person name="Golinska P."/>
        </authorList>
    </citation>
    <scope>NUCLEOTIDE SEQUENCE [LARGE SCALE GENOMIC DNA]</scope>
    <source>
        <strain evidence="4">DSM 42118</strain>
    </source>
</reference>
<evidence type="ECO:0000256" key="2">
    <source>
        <dbReference type="SAM" id="SignalP"/>
    </source>
</evidence>
<gene>
    <name evidence="3" type="ORF">FNQ90_07505</name>
</gene>
<dbReference type="AlphaFoldDB" id="A0A7W3Y145"/>
<feature type="region of interest" description="Disordered" evidence="1">
    <location>
        <begin position="22"/>
        <end position="149"/>
    </location>
</feature>
<feature type="chain" id="PRO_5038524352" description="DUF732 domain-containing protein" evidence="2">
    <location>
        <begin position="23"/>
        <end position="205"/>
    </location>
</feature>
<name>A0A7W3Y145_9ACTN</name>
<evidence type="ECO:0000313" key="3">
    <source>
        <dbReference type="EMBL" id="MBB0243956.1"/>
    </source>
</evidence>
<feature type="region of interest" description="Disordered" evidence="1">
    <location>
        <begin position="186"/>
        <end position="205"/>
    </location>
</feature>
<sequence length="205" mass="20908">MRGRCFRAGVVTVALATVTALGACGGSGGNADTTGAAAAERSTGATPTAGDDPAAGDPDPIEENPEGTGVTGDTGDADEGGKGQGERDGKGDDRKGPAPEPDDGAEDAPSMGRIGQPAPDQAPAVEDRPFSAEEREYLDGRVPRGADPAPILQAGLETCQRLGYLSRHDPEGAVEALREGEIPGAEEAVPTLCPEHRDLLDRSRR</sequence>
<feature type="compositionally biased region" description="Low complexity" evidence="1">
    <location>
        <begin position="30"/>
        <end position="58"/>
    </location>
</feature>
<organism evidence="3 4">
    <name type="scientific">Streptomyces alkaliphilus</name>
    <dbReference type="NCBI Taxonomy" id="1472722"/>
    <lineage>
        <taxon>Bacteria</taxon>
        <taxon>Bacillati</taxon>
        <taxon>Actinomycetota</taxon>
        <taxon>Actinomycetes</taxon>
        <taxon>Kitasatosporales</taxon>
        <taxon>Streptomycetaceae</taxon>
        <taxon>Streptomyces</taxon>
    </lineage>
</organism>